<proteinExistence type="predicted"/>
<keyword evidence="3" id="KW-1185">Reference proteome</keyword>
<evidence type="ECO:0000313" key="2">
    <source>
        <dbReference type="EMBL" id="KDA00577.1"/>
    </source>
</evidence>
<name>A0A062VLP8_9PROT</name>
<sequence length="128" mass="13626">MKAVSVFAVFFAVSFAVSALTESSAQPVEEGVTPAALEGGVPACGPELDEAIRAASANERQKDADLNLLIDYLLWVEYEFDDGAIDEDQFLEEMAQGEAEYLVALAFRNEAAALHAELKAAQAACPAE</sequence>
<comment type="caution">
    <text evidence="2">The sequence shown here is derived from an EMBL/GenBank/DDBJ whole genome shotgun (WGS) entry which is preliminary data.</text>
</comment>
<protein>
    <recommendedName>
        <fullName evidence="4">Lipoprotein</fullName>
    </recommendedName>
</protein>
<dbReference type="Proteomes" id="UP000027100">
    <property type="component" value="Unassembled WGS sequence"/>
</dbReference>
<evidence type="ECO:0000256" key="1">
    <source>
        <dbReference type="SAM" id="SignalP"/>
    </source>
</evidence>
<dbReference type="EMBL" id="ARYM01000001">
    <property type="protein sequence ID" value="KDA00577.1"/>
    <property type="molecule type" value="Genomic_DNA"/>
</dbReference>
<accession>A0A062VLP8</accession>
<keyword evidence="1" id="KW-0732">Signal</keyword>
<dbReference type="RefSeq" id="WP_035593380.1">
    <property type="nucleotide sequence ID" value="NZ_ARYM01000001.1"/>
</dbReference>
<feature type="chain" id="PRO_5001619883" description="Lipoprotein" evidence="1">
    <location>
        <begin position="20"/>
        <end position="128"/>
    </location>
</feature>
<dbReference type="AlphaFoldDB" id="A0A062VLP8"/>
<evidence type="ECO:0000313" key="3">
    <source>
        <dbReference type="Proteomes" id="UP000027100"/>
    </source>
</evidence>
<reference evidence="2 3" key="1">
    <citation type="journal article" date="2014" name="Antonie Van Leeuwenhoek">
        <title>Hyphomonas beringensis sp. nov. and Hyphomonas chukchiensis sp. nov., isolated from surface seawater of the Bering Sea and Chukchi Sea.</title>
        <authorList>
            <person name="Li C."/>
            <person name="Lai Q."/>
            <person name="Li G."/>
            <person name="Dong C."/>
            <person name="Wang J."/>
            <person name="Liao Y."/>
            <person name="Shao Z."/>
        </authorList>
    </citation>
    <scope>NUCLEOTIDE SEQUENCE [LARGE SCALE GENOMIC DNA]</scope>
    <source>
        <strain evidence="2 3">PS728</strain>
    </source>
</reference>
<evidence type="ECO:0008006" key="4">
    <source>
        <dbReference type="Google" id="ProtNLM"/>
    </source>
</evidence>
<organism evidence="2 3">
    <name type="scientific">Hyphomonas polymorpha PS728</name>
    <dbReference type="NCBI Taxonomy" id="1280954"/>
    <lineage>
        <taxon>Bacteria</taxon>
        <taxon>Pseudomonadati</taxon>
        <taxon>Pseudomonadota</taxon>
        <taxon>Alphaproteobacteria</taxon>
        <taxon>Hyphomonadales</taxon>
        <taxon>Hyphomonadaceae</taxon>
        <taxon>Hyphomonas</taxon>
    </lineage>
</organism>
<gene>
    <name evidence="2" type="ORF">HPO_01070</name>
</gene>
<dbReference type="PATRIC" id="fig|1280954.3.peg.219"/>
<dbReference type="STRING" id="1280954.HPO_01070"/>
<feature type="signal peptide" evidence="1">
    <location>
        <begin position="1"/>
        <end position="19"/>
    </location>
</feature>